<proteinExistence type="inferred from homology"/>
<dbReference type="PANTHER" id="PTHR30349:SF64">
    <property type="entry name" value="PROPHAGE INTEGRASE INTD-RELATED"/>
    <property type="match status" value="1"/>
</dbReference>
<reference evidence="7 8" key="1">
    <citation type="submission" date="2023-07" db="EMBL/GenBank/DDBJ databases">
        <title>Sequencing the genomes of 1000 actinobacteria strains.</title>
        <authorList>
            <person name="Klenk H.-P."/>
        </authorList>
    </citation>
    <scope>NUCLEOTIDE SEQUENCE [LARGE SCALE GENOMIC DNA]</scope>
    <source>
        <strain evidence="7 8">DSM 44109</strain>
    </source>
</reference>
<dbReference type="PROSITE" id="PS51900">
    <property type="entry name" value="CB"/>
    <property type="match status" value="1"/>
</dbReference>
<dbReference type="CDD" id="cd01189">
    <property type="entry name" value="INT_ICEBs1_C_like"/>
    <property type="match status" value="1"/>
</dbReference>
<feature type="domain" description="Core-binding (CB)" evidence="6">
    <location>
        <begin position="84"/>
        <end position="163"/>
    </location>
</feature>
<dbReference type="Gene3D" id="1.10.150.130">
    <property type="match status" value="1"/>
</dbReference>
<dbReference type="RefSeq" id="WP_306865149.1">
    <property type="nucleotide sequence ID" value="NZ_JAUSRB010000002.1"/>
</dbReference>
<dbReference type="EMBL" id="JAUSRB010000002">
    <property type="protein sequence ID" value="MDP9865582.1"/>
    <property type="molecule type" value="Genomic_DNA"/>
</dbReference>
<comment type="caution">
    <text evidence="7">The sequence shown here is derived from an EMBL/GenBank/DDBJ whole genome shotgun (WGS) entry which is preliminary data.</text>
</comment>
<dbReference type="PANTHER" id="PTHR30349">
    <property type="entry name" value="PHAGE INTEGRASE-RELATED"/>
    <property type="match status" value="1"/>
</dbReference>
<evidence type="ECO:0000313" key="8">
    <source>
        <dbReference type="Proteomes" id="UP001230426"/>
    </source>
</evidence>
<feature type="domain" description="Tyr recombinase" evidence="5">
    <location>
        <begin position="186"/>
        <end position="394"/>
    </location>
</feature>
<gene>
    <name evidence="7" type="ORF">J2S55_004848</name>
</gene>
<organism evidence="7 8">
    <name type="scientific">Streptosporangium brasiliense</name>
    <dbReference type="NCBI Taxonomy" id="47480"/>
    <lineage>
        <taxon>Bacteria</taxon>
        <taxon>Bacillati</taxon>
        <taxon>Actinomycetota</taxon>
        <taxon>Actinomycetes</taxon>
        <taxon>Streptosporangiales</taxon>
        <taxon>Streptosporangiaceae</taxon>
        <taxon>Streptosporangium</taxon>
    </lineage>
</organism>
<evidence type="ECO:0000256" key="3">
    <source>
        <dbReference type="ARBA" id="ARBA00023172"/>
    </source>
</evidence>
<evidence type="ECO:0000259" key="5">
    <source>
        <dbReference type="PROSITE" id="PS51898"/>
    </source>
</evidence>
<dbReference type="Gene3D" id="1.10.443.10">
    <property type="entry name" value="Intergrase catalytic core"/>
    <property type="match status" value="1"/>
</dbReference>
<dbReference type="PROSITE" id="PS51898">
    <property type="entry name" value="TYR_RECOMBINASE"/>
    <property type="match status" value="1"/>
</dbReference>
<comment type="similarity">
    <text evidence="1">Belongs to the 'phage' integrase family.</text>
</comment>
<dbReference type="Proteomes" id="UP001230426">
    <property type="component" value="Unassembled WGS sequence"/>
</dbReference>
<dbReference type="SUPFAM" id="SSF56349">
    <property type="entry name" value="DNA breaking-rejoining enzymes"/>
    <property type="match status" value="1"/>
</dbReference>
<evidence type="ECO:0000256" key="1">
    <source>
        <dbReference type="ARBA" id="ARBA00008857"/>
    </source>
</evidence>
<evidence type="ECO:0000259" key="6">
    <source>
        <dbReference type="PROSITE" id="PS51900"/>
    </source>
</evidence>
<keyword evidence="2 4" id="KW-0238">DNA-binding</keyword>
<evidence type="ECO:0000256" key="4">
    <source>
        <dbReference type="PROSITE-ProRule" id="PRU01248"/>
    </source>
</evidence>
<evidence type="ECO:0000256" key="2">
    <source>
        <dbReference type="ARBA" id="ARBA00023125"/>
    </source>
</evidence>
<dbReference type="InterPro" id="IPR050090">
    <property type="entry name" value="Tyrosine_recombinase_XerCD"/>
</dbReference>
<dbReference type="InterPro" id="IPR011010">
    <property type="entry name" value="DNA_brk_join_enz"/>
</dbReference>
<name>A0ABT9R9N8_9ACTN</name>
<accession>A0ABT9R9N8</accession>
<dbReference type="Pfam" id="PF00589">
    <property type="entry name" value="Phage_integrase"/>
    <property type="match status" value="1"/>
</dbReference>
<dbReference type="InterPro" id="IPR002104">
    <property type="entry name" value="Integrase_catalytic"/>
</dbReference>
<evidence type="ECO:0000313" key="7">
    <source>
        <dbReference type="EMBL" id="MDP9865582.1"/>
    </source>
</evidence>
<keyword evidence="3" id="KW-0233">DNA recombination</keyword>
<dbReference type="InterPro" id="IPR013762">
    <property type="entry name" value="Integrase-like_cat_sf"/>
</dbReference>
<protein>
    <submittedName>
        <fullName evidence="7">Integrase</fullName>
    </submittedName>
</protein>
<dbReference type="InterPro" id="IPR010998">
    <property type="entry name" value="Integrase_recombinase_N"/>
</dbReference>
<dbReference type="InterPro" id="IPR044068">
    <property type="entry name" value="CB"/>
</dbReference>
<keyword evidence="8" id="KW-1185">Reference proteome</keyword>
<sequence>MTVYDRWHKMEKQPDGVTKKVRSSEYGIGDRWQVRWRDESGAQRKRNFPKKAGKDPNTCAEAFDAQITSDLNRGTYVDPNAGKITVKEYGDQWLAAQTFDRSSYELVEIRLRLHVYPTLGKKELRELRPSLLQMWLRGLQVKLAPNYVRTVFAHFSALLNAAVDDDLIPKNPCHAGSVKPPKAESKKIRPWSVEQVKTVAGAVTRRYEVMVQTAAALGLRQGEAFGLAVDDIDLAAGVVHVRRQVKLLNDRRMLFALPKGGKVRDVPLPESLALRLSDHRETFAPVEITLPWRTVDGPPHSAELVFTTRLRSAINRIEFNRFVWKPTLAKAGIPATRENGFHMLRHHFASVLLERGVSIKAVADFLGHADPGFTLRTYTHLMPSSEERMRQAVEDAWATGRCALDVP</sequence>